<keyword evidence="3" id="KW-1185">Reference proteome</keyword>
<sequence length="200" mass="22148">MTVLDDLRTEVAAHPSNAWATAAGWQPLVVGSPESRVLIISQAPGRKAQETGIPWNDASGVRLRSWLGMTDAEFYDPANLAIVPMDFYYPGKAASGDQPPRRGFAEEWHPRILPALTEVRLTILIGAHAQRLYLGPRRGRTLTDTVRAAPTYLPLFPIVHPSPLTQGWRMRNPWFEAETTPRLAALVRDALDRSPNDPPA</sequence>
<dbReference type="Proteomes" id="UP000549913">
    <property type="component" value="Unassembled WGS sequence"/>
</dbReference>
<dbReference type="InterPro" id="IPR047124">
    <property type="entry name" value="HI_0220.2"/>
</dbReference>
<gene>
    <name evidence="2" type="ORF">BJ984_003195</name>
</gene>
<dbReference type="EMBL" id="JACCBM010000001">
    <property type="protein sequence ID" value="NYD72037.1"/>
    <property type="molecule type" value="Genomic_DNA"/>
</dbReference>
<dbReference type="SUPFAM" id="SSF52141">
    <property type="entry name" value="Uracil-DNA glycosylase-like"/>
    <property type="match status" value="1"/>
</dbReference>
<accession>A0A852ST64</accession>
<dbReference type="Gene3D" id="3.40.470.10">
    <property type="entry name" value="Uracil-DNA glycosylase-like domain"/>
    <property type="match status" value="1"/>
</dbReference>
<dbReference type="AlphaFoldDB" id="A0A852ST64"/>
<organism evidence="2 3">
    <name type="scientific">Herbiconiux flava</name>
    <dbReference type="NCBI Taxonomy" id="881268"/>
    <lineage>
        <taxon>Bacteria</taxon>
        <taxon>Bacillati</taxon>
        <taxon>Actinomycetota</taxon>
        <taxon>Actinomycetes</taxon>
        <taxon>Micrococcales</taxon>
        <taxon>Microbacteriaceae</taxon>
        <taxon>Herbiconiux</taxon>
    </lineage>
</organism>
<feature type="domain" description="Uracil-DNA glycosylase-like" evidence="1">
    <location>
        <begin position="28"/>
        <end position="184"/>
    </location>
</feature>
<protein>
    <submittedName>
        <fullName evidence="2">Uracil-DNA glycosylase</fullName>
    </submittedName>
</protein>
<dbReference type="SMART" id="SM00987">
    <property type="entry name" value="UreE_C"/>
    <property type="match status" value="1"/>
</dbReference>
<dbReference type="PANTHER" id="PTHR42160">
    <property type="entry name" value="URACIL-DNA GLYCOSYLASE SUPERFAMILY PROTEIN"/>
    <property type="match status" value="1"/>
</dbReference>
<comment type="caution">
    <text evidence="2">The sequence shown here is derived from an EMBL/GenBank/DDBJ whole genome shotgun (WGS) entry which is preliminary data.</text>
</comment>
<evidence type="ECO:0000313" key="3">
    <source>
        <dbReference type="Proteomes" id="UP000549913"/>
    </source>
</evidence>
<proteinExistence type="predicted"/>
<dbReference type="RefSeq" id="WP_271206520.1">
    <property type="nucleotide sequence ID" value="NZ_BSEW01000002.1"/>
</dbReference>
<dbReference type="InterPro" id="IPR005122">
    <property type="entry name" value="Uracil-DNA_glycosylase-like"/>
</dbReference>
<dbReference type="PANTHER" id="PTHR42160:SF1">
    <property type="entry name" value="URACIL-DNA GLYCOSYLASE SUPERFAMILY PROTEIN"/>
    <property type="match status" value="1"/>
</dbReference>
<evidence type="ECO:0000259" key="1">
    <source>
        <dbReference type="SMART" id="SM00986"/>
    </source>
</evidence>
<evidence type="ECO:0000313" key="2">
    <source>
        <dbReference type="EMBL" id="NYD72037.1"/>
    </source>
</evidence>
<dbReference type="Pfam" id="PF03167">
    <property type="entry name" value="UDG"/>
    <property type="match status" value="1"/>
</dbReference>
<reference evidence="2 3" key="1">
    <citation type="submission" date="2020-07" db="EMBL/GenBank/DDBJ databases">
        <title>Sequencing the genomes of 1000 actinobacteria strains.</title>
        <authorList>
            <person name="Klenk H.-P."/>
        </authorList>
    </citation>
    <scope>NUCLEOTIDE SEQUENCE [LARGE SCALE GENOMIC DNA]</scope>
    <source>
        <strain evidence="2 3">DSM 26474</strain>
    </source>
</reference>
<dbReference type="SMART" id="SM00986">
    <property type="entry name" value="UDG"/>
    <property type="match status" value="1"/>
</dbReference>
<dbReference type="InterPro" id="IPR036895">
    <property type="entry name" value="Uracil-DNA_glycosylase-like_sf"/>
</dbReference>
<dbReference type="CDD" id="cd10033">
    <property type="entry name" value="UDG_like"/>
    <property type="match status" value="1"/>
</dbReference>
<name>A0A852ST64_9MICO</name>